<dbReference type="PANTHER" id="PTHR34846:SF10">
    <property type="entry name" value="CYTOPLASMIC PROTEIN"/>
    <property type="match status" value="1"/>
</dbReference>
<dbReference type="InterPro" id="IPR029032">
    <property type="entry name" value="AhpD-like"/>
</dbReference>
<dbReference type="NCBIfam" id="TIGR00778">
    <property type="entry name" value="ahpD_dom"/>
    <property type="match status" value="1"/>
</dbReference>
<accession>A0A0G3H7M5</accession>
<dbReference type="GO" id="GO:0051920">
    <property type="term" value="F:peroxiredoxin activity"/>
    <property type="evidence" value="ECO:0007669"/>
    <property type="project" value="InterPro"/>
</dbReference>
<keyword evidence="2" id="KW-0560">Oxidoreductase</keyword>
<reference evidence="2 3" key="1">
    <citation type="journal article" date="2015" name="Genome Announc.">
        <title>Complete Genome Sequence of the Type Strain Corynebacterium testudinoris DSM 44614, Recovered from Necrotic Lesions in the Mouth of a Tortoise.</title>
        <authorList>
            <person name="Ruckert C."/>
            <person name="Kriete M."/>
            <person name="Jaenicke S."/>
            <person name="Winkler A."/>
            <person name="Tauch A."/>
        </authorList>
    </citation>
    <scope>NUCLEOTIDE SEQUENCE [LARGE SCALE GENOMIC DNA]</scope>
    <source>
        <strain evidence="2 3">DSM 44614</strain>
    </source>
</reference>
<evidence type="ECO:0000313" key="3">
    <source>
        <dbReference type="Proteomes" id="UP000035540"/>
    </source>
</evidence>
<feature type="domain" description="Carboxymuconolactone decarboxylase-like" evidence="1">
    <location>
        <begin position="15"/>
        <end position="98"/>
    </location>
</feature>
<dbReference type="STRING" id="136857.CTEST_09930"/>
<dbReference type="InterPro" id="IPR003779">
    <property type="entry name" value="CMD-like"/>
</dbReference>
<dbReference type="Pfam" id="PF02627">
    <property type="entry name" value="CMD"/>
    <property type="match status" value="1"/>
</dbReference>
<gene>
    <name evidence="2" type="ORF">CTEST_09930</name>
</gene>
<evidence type="ECO:0000313" key="2">
    <source>
        <dbReference type="EMBL" id="AKK09411.1"/>
    </source>
</evidence>
<proteinExistence type="predicted"/>
<dbReference type="Gene3D" id="1.20.1290.10">
    <property type="entry name" value="AhpD-like"/>
    <property type="match status" value="1"/>
</dbReference>
<dbReference type="PANTHER" id="PTHR34846">
    <property type="entry name" value="4-CARBOXYMUCONOLACTONE DECARBOXYLASE FAMILY PROTEIN (AFU_ORTHOLOGUE AFUA_6G11590)"/>
    <property type="match status" value="1"/>
</dbReference>
<reference evidence="3" key="2">
    <citation type="submission" date="2015-05" db="EMBL/GenBank/DDBJ databases">
        <title>Complete genome sequence of Corynebacterium testudinoris DSM 44614, recovered from necrotic lesions in the mouth of a tortoise.</title>
        <authorList>
            <person name="Ruckert C."/>
            <person name="Albersmeier A."/>
            <person name="Winkler A."/>
            <person name="Tauch A."/>
        </authorList>
    </citation>
    <scope>NUCLEOTIDE SEQUENCE [LARGE SCALE GENOMIC DNA]</scope>
    <source>
        <strain evidence="3">DSM 44614</strain>
    </source>
</reference>
<dbReference type="AlphaFoldDB" id="A0A0G3H7M5"/>
<dbReference type="RefSeq" id="WP_047253592.1">
    <property type="nucleotide sequence ID" value="NZ_CP011545.1"/>
</dbReference>
<dbReference type="EMBL" id="CP011545">
    <property type="protein sequence ID" value="AKK09411.1"/>
    <property type="molecule type" value="Genomic_DNA"/>
</dbReference>
<sequence>MSHSAPYLDKFYPEIYRGLGDVTRKLRELFPEVDLPISLIELVNTRVSQINGCATCLSIHVPAARRAGVEEFKLDTLSAWRMVKEFTPQERAALELAETLTLLPQDREISLAAVEACEVFAEEQVAALEWTIIMINAFNRVSIASGHPVIRPRKR</sequence>
<protein>
    <submittedName>
        <fullName evidence="2">Alkylhydroperoxidase AhpD family core domain</fullName>
    </submittedName>
</protein>
<keyword evidence="2" id="KW-0575">Peroxidase</keyword>
<dbReference type="InterPro" id="IPR004675">
    <property type="entry name" value="AhpD_core"/>
</dbReference>
<dbReference type="KEGG" id="cted:CTEST_09930"/>
<keyword evidence="3" id="KW-1185">Reference proteome</keyword>
<dbReference type="PATRIC" id="fig|136857.5.peg.1971"/>
<dbReference type="SUPFAM" id="SSF69118">
    <property type="entry name" value="AhpD-like"/>
    <property type="match status" value="1"/>
</dbReference>
<dbReference type="Proteomes" id="UP000035540">
    <property type="component" value="Chromosome"/>
</dbReference>
<name>A0A0G3H7M5_9CORY</name>
<dbReference type="OrthoDB" id="9801997at2"/>
<evidence type="ECO:0000259" key="1">
    <source>
        <dbReference type="Pfam" id="PF02627"/>
    </source>
</evidence>
<organism evidence="2 3">
    <name type="scientific">Corynebacterium testudinoris</name>
    <dbReference type="NCBI Taxonomy" id="136857"/>
    <lineage>
        <taxon>Bacteria</taxon>
        <taxon>Bacillati</taxon>
        <taxon>Actinomycetota</taxon>
        <taxon>Actinomycetes</taxon>
        <taxon>Mycobacteriales</taxon>
        <taxon>Corynebacteriaceae</taxon>
        <taxon>Corynebacterium</taxon>
    </lineage>
</organism>